<sequence>MPLKPFACLLLLAALCSAPAHAQSEGPLGDLFLAKEGGLRHYSSYDSSGNNADFRTLAPGQTLTLVDHKGAGVLRRWWLTIAPRNVVEIHRSLIIRCYWDGEQTPSVEVPVSDFFGMGYGKWKDFISAPLNMTSGGYNSYWPMPFNRSARITVENRGKLPVSNFYYNIDIRTYGKLPKEALYFHAQYRQVRTQAGKPVTLLETSGRGHYVGTLLSMQPLRGNSLGYLEGDERIFVDGETVPSIIGTGTEDYFSSGWYYDTGEYGAPYHGVTVKDDSGRINTYRWHIEDPIPFTKSFKFDIEHGGTNDAPGVEYTSVAYWYQTHPRPTFPALPQELMPRSLSMKPTIEAESLLGSATVTGGKLQVQDMGTWTNGWSGNAQLWWVEAKPGDKLTLSITAPEAGTYELTGFFTRAGDYGIFRTSLNGTTIGSLVDGYSTRVEPTGPVPYGPVQLKKGVNQLTLEIVGKESRAAGYSEGYLVGIDGFQVSKE</sequence>
<dbReference type="Proteomes" id="UP000184368">
    <property type="component" value="Unassembled WGS sequence"/>
</dbReference>
<dbReference type="STRING" id="1302690.BUE76_21475"/>
<dbReference type="InterPro" id="IPR008979">
    <property type="entry name" value="Galactose-bd-like_sf"/>
</dbReference>
<name>A0A1M4ZLP4_9BACT</name>
<dbReference type="Pfam" id="PF11175">
    <property type="entry name" value="DUF2961"/>
    <property type="match status" value="1"/>
</dbReference>
<dbReference type="Gene3D" id="2.60.120.1390">
    <property type="match status" value="1"/>
</dbReference>
<reference evidence="2 3" key="1">
    <citation type="submission" date="2016-11" db="EMBL/GenBank/DDBJ databases">
        <authorList>
            <person name="Jaros S."/>
            <person name="Januszkiewicz K."/>
            <person name="Wedrychowicz H."/>
        </authorList>
    </citation>
    <scope>NUCLEOTIDE SEQUENCE [LARGE SCALE GENOMIC DNA]</scope>
    <source>
        <strain evidence="2 3">DSM 26897</strain>
    </source>
</reference>
<keyword evidence="3" id="KW-1185">Reference proteome</keyword>
<dbReference type="RefSeq" id="WP_073042095.1">
    <property type="nucleotide sequence ID" value="NZ_FQUO01000005.1"/>
</dbReference>
<organism evidence="2 3">
    <name type="scientific">Cnuella takakiae</name>
    <dbReference type="NCBI Taxonomy" id="1302690"/>
    <lineage>
        <taxon>Bacteria</taxon>
        <taxon>Pseudomonadati</taxon>
        <taxon>Bacteroidota</taxon>
        <taxon>Chitinophagia</taxon>
        <taxon>Chitinophagales</taxon>
        <taxon>Chitinophagaceae</taxon>
        <taxon>Cnuella</taxon>
    </lineage>
</organism>
<evidence type="ECO:0008006" key="4">
    <source>
        <dbReference type="Google" id="ProtNLM"/>
    </source>
</evidence>
<proteinExistence type="predicted"/>
<keyword evidence="1" id="KW-0732">Signal</keyword>
<evidence type="ECO:0000313" key="2">
    <source>
        <dbReference type="EMBL" id="SHF18924.1"/>
    </source>
</evidence>
<evidence type="ECO:0000313" key="3">
    <source>
        <dbReference type="Proteomes" id="UP000184368"/>
    </source>
</evidence>
<dbReference type="InterPro" id="IPR021345">
    <property type="entry name" value="DUF2961"/>
</dbReference>
<protein>
    <recommendedName>
        <fullName evidence="4">DUF2961 domain-containing protein</fullName>
    </recommendedName>
</protein>
<dbReference type="OrthoDB" id="2518538at2"/>
<evidence type="ECO:0000256" key="1">
    <source>
        <dbReference type="SAM" id="SignalP"/>
    </source>
</evidence>
<gene>
    <name evidence="2" type="ORF">SAMN05444008_105270</name>
</gene>
<feature type="chain" id="PRO_5013200294" description="DUF2961 domain-containing protein" evidence="1">
    <location>
        <begin position="23"/>
        <end position="488"/>
    </location>
</feature>
<feature type="signal peptide" evidence="1">
    <location>
        <begin position="1"/>
        <end position="22"/>
    </location>
</feature>
<dbReference type="AlphaFoldDB" id="A0A1M4ZLP4"/>
<accession>A0A1M4ZLP4</accession>
<dbReference type="SUPFAM" id="SSF49785">
    <property type="entry name" value="Galactose-binding domain-like"/>
    <property type="match status" value="1"/>
</dbReference>
<dbReference type="EMBL" id="FQUO01000005">
    <property type="protein sequence ID" value="SHF18924.1"/>
    <property type="molecule type" value="Genomic_DNA"/>
</dbReference>
<dbReference type="Gene3D" id="2.60.120.260">
    <property type="entry name" value="Galactose-binding domain-like"/>
    <property type="match status" value="1"/>
</dbReference>